<protein>
    <submittedName>
        <fullName evidence="2">Uncharacterized protein</fullName>
    </submittedName>
</protein>
<dbReference type="Pfam" id="PF25925">
    <property type="entry name" value="DUF7970"/>
    <property type="match status" value="1"/>
</dbReference>
<name>A0ABD6DMF5_9EURY</name>
<evidence type="ECO:0000256" key="1">
    <source>
        <dbReference type="SAM" id="MobiDB-lite"/>
    </source>
</evidence>
<organism evidence="2 3">
    <name type="scientific">Haloarchaeobius litoreus</name>
    <dbReference type="NCBI Taxonomy" id="755306"/>
    <lineage>
        <taxon>Archaea</taxon>
        <taxon>Methanobacteriati</taxon>
        <taxon>Methanobacteriota</taxon>
        <taxon>Stenosarchaea group</taxon>
        <taxon>Halobacteria</taxon>
        <taxon>Halobacteriales</taxon>
        <taxon>Halorubellaceae</taxon>
        <taxon>Haloarchaeobius</taxon>
    </lineage>
</organism>
<sequence length="142" mass="15378">MTGMKEGAGENPFAEDPPDDTGSTGDSTTETSTESSSGGASGTDSTSQSASGSSRSGGRRSMSIPYKFRRDGVQDGRDRVPLFLKPDTKSAERDALRELEERFDADVSLTDLREALVMVGLEHLDEVEGELEEWGYGMRFED</sequence>
<accession>A0ABD6DMF5</accession>
<feature type="region of interest" description="Disordered" evidence="1">
    <location>
        <begin position="1"/>
        <end position="92"/>
    </location>
</feature>
<gene>
    <name evidence="2" type="ORF">ACFSBL_17705</name>
</gene>
<feature type="compositionally biased region" description="Basic and acidic residues" evidence="1">
    <location>
        <begin position="68"/>
        <end position="92"/>
    </location>
</feature>
<comment type="caution">
    <text evidence="2">The sequence shown here is derived from an EMBL/GenBank/DDBJ whole genome shotgun (WGS) entry which is preliminary data.</text>
</comment>
<dbReference type="EMBL" id="JBHUDO010000004">
    <property type="protein sequence ID" value="MFD1647529.1"/>
    <property type="molecule type" value="Genomic_DNA"/>
</dbReference>
<evidence type="ECO:0000313" key="3">
    <source>
        <dbReference type="Proteomes" id="UP001597034"/>
    </source>
</evidence>
<evidence type="ECO:0000313" key="2">
    <source>
        <dbReference type="EMBL" id="MFD1647529.1"/>
    </source>
</evidence>
<dbReference type="InterPro" id="IPR058276">
    <property type="entry name" value="DUF7970"/>
</dbReference>
<dbReference type="AlphaFoldDB" id="A0ABD6DMF5"/>
<keyword evidence="3" id="KW-1185">Reference proteome</keyword>
<dbReference type="RefSeq" id="WP_256401987.1">
    <property type="nucleotide sequence ID" value="NZ_JANHJR010000004.1"/>
</dbReference>
<proteinExistence type="predicted"/>
<reference evidence="2 3" key="1">
    <citation type="journal article" date="2019" name="Int. J. Syst. Evol. Microbiol.">
        <title>The Global Catalogue of Microorganisms (GCM) 10K type strain sequencing project: providing services to taxonomists for standard genome sequencing and annotation.</title>
        <authorList>
            <consortium name="The Broad Institute Genomics Platform"/>
            <consortium name="The Broad Institute Genome Sequencing Center for Infectious Disease"/>
            <person name="Wu L."/>
            <person name="Ma J."/>
        </authorList>
    </citation>
    <scope>NUCLEOTIDE SEQUENCE [LARGE SCALE GENOMIC DNA]</scope>
    <source>
        <strain evidence="2 3">CGMCC 1.10390</strain>
    </source>
</reference>
<dbReference type="Proteomes" id="UP001597034">
    <property type="component" value="Unassembled WGS sequence"/>
</dbReference>
<feature type="compositionally biased region" description="Low complexity" evidence="1">
    <location>
        <begin position="21"/>
        <end position="61"/>
    </location>
</feature>